<dbReference type="CDD" id="cd16395">
    <property type="entry name" value="Srx"/>
    <property type="match status" value="1"/>
</dbReference>
<dbReference type="InterPro" id="IPR003115">
    <property type="entry name" value="ParB_N"/>
</dbReference>
<dbReference type="GO" id="GO:0034599">
    <property type="term" value="P:cellular response to oxidative stress"/>
    <property type="evidence" value="ECO:0007669"/>
    <property type="project" value="TreeGrafter"/>
</dbReference>
<dbReference type="EC" id="1.8.98.2" evidence="2"/>
<evidence type="ECO:0000256" key="7">
    <source>
        <dbReference type="ARBA" id="ARBA00023002"/>
    </source>
</evidence>
<sequence>MSSLKRKLDFSVSLLTKLSIGNKFSSSSSNVIVIVLIVANISALSHTKWPKTNYYLFVNFCVNIGLCSCSIVETIYESSVLFIPNSRNIQTTECFNKITKTNYFYTLMTSQSQPSALSCPASLVQTVTRSRGFQSMSQDNKKATETVLPDHLTVHAAHITEVHNVPLHILIRPIPSILDEEKVKSLMETIESEEVQNVVPPIDILWIKGRLGGDYYYSFGGCHRYEAYKKLKRETIPCKIFKSTIEDLRSYLGSSTPDLL</sequence>
<dbReference type="GO" id="GO:0005737">
    <property type="term" value="C:cytoplasm"/>
    <property type="evidence" value="ECO:0007669"/>
    <property type="project" value="TreeGrafter"/>
</dbReference>
<dbReference type="RefSeq" id="XP_055896416.1">
    <property type="nucleotide sequence ID" value="XM_056040441.1"/>
</dbReference>
<evidence type="ECO:0000256" key="8">
    <source>
        <dbReference type="ARBA" id="ARBA00023157"/>
    </source>
</evidence>
<keyword evidence="8" id="KW-1015">Disulfide bond</keyword>
<evidence type="ECO:0000256" key="6">
    <source>
        <dbReference type="ARBA" id="ARBA00022862"/>
    </source>
</evidence>
<evidence type="ECO:0000313" key="12">
    <source>
        <dbReference type="RefSeq" id="XP_055896416.1"/>
    </source>
</evidence>
<dbReference type="GeneID" id="129928079"/>
<reference evidence="12" key="1">
    <citation type="submission" date="2025-08" db="UniProtKB">
        <authorList>
            <consortium name="RefSeq"/>
        </authorList>
    </citation>
    <scope>IDENTIFICATION</scope>
</reference>
<keyword evidence="5" id="KW-0067">ATP-binding</keyword>
<dbReference type="OrthoDB" id="10023328at2759"/>
<accession>A0A9W3BAE0</accession>
<comment type="catalytic activity">
    <reaction evidence="9">
        <text>S-hydroxy-S-oxy-L-cysteinyl-[peroxiredoxin] + [protein]-dithiol + ATP = S-hydroxy-L-cysteinyl-[peroxiredoxin] + [protein]-disulfide + ADP + phosphate</text>
        <dbReference type="Rhea" id="RHEA:17545"/>
        <dbReference type="Rhea" id="RHEA-COMP:10593"/>
        <dbReference type="Rhea" id="RHEA-COMP:10594"/>
        <dbReference type="Rhea" id="RHEA-COMP:13681"/>
        <dbReference type="Rhea" id="RHEA-COMP:17976"/>
        <dbReference type="ChEBI" id="CHEBI:29950"/>
        <dbReference type="ChEBI" id="CHEBI:30616"/>
        <dbReference type="ChEBI" id="CHEBI:43474"/>
        <dbReference type="ChEBI" id="CHEBI:50058"/>
        <dbReference type="ChEBI" id="CHEBI:61973"/>
        <dbReference type="ChEBI" id="CHEBI:61974"/>
        <dbReference type="ChEBI" id="CHEBI:456216"/>
        <dbReference type="EC" id="1.8.98.2"/>
    </reaction>
</comment>
<keyword evidence="11" id="KW-1185">Reference proteome</keyword>
<dbReference type="AlphaFoldDB" id="A0A9W3BAE0"/>
<dbReference type="InterPro" id="IPR036086">
    <property type="entry name" value="ParB/Sulfiredoxin_sf"/>
</dbReference>
<dbReference type="Gene3D" id="3.90.1530.10">
    <property type="entry name" value="Conserved hypothetical protein from pyrococcus furiosus pfu- 392566-001, ParB domain"/>
    <property type="match status" value="1"/>
</dbReference>
<evidence type="ECO:0000256" key="4">
    <source>
        <dbReference type="ARBA" id="ARBA00022741"/>
    </source>
</evidence>
<evidence type="ECO:0000256" key="3">
    <source>
        <dbReference type="ARBA" id="ARBA00022481"/>
    </source>
</evidence>
<dbReference type="PANTHER" id="PTHR21348">
    <property type="match status" value="1"/>
</dbReference>
<dbReference type="GO" id="GO:0005524">
    <property type="term" value="F:ATP binding"/>
    <property type="evidence" value="ECO:0007669"/>
    <property type="project" value="UniProtKB-KW"/>
</dbReference>
<dbReference type="InterPro" id="IPR016692">
    <property type="entry name" value="Sulfiredoxin"/>
</dbReference>
<proteinExistence type="inferred from homology"/>
<evidence type="ECO:0000256" key="5">
    <source>
        <dbReference type="ARBA" id="ARBA00022840"/>
    </source>
</evidence>
<dbReference type="PANTHER" id="PTHR21348:SF2">
    <property type="entry name" value="SULFIREDOXIN-1"/>
    <property type="match status" value="1"/>
</dbReference>
<dbReference type="Proteomes" id="UP001165740">
    <property type="component" value="Chromosome 9"/>
</dbReference>
<evidence type="ECO:0000256" key="2">
    <source>
        <dbReference type="ARBA" id="ARBA00013055"/>
    </source>
</evidence>
<organism evidence="11 12">
    <name type="scientific">Biomphalaria glabrata</name>
    <name type="common">Bloodfluke planorb</name>
    <name type="synonym">Freshwater snail</name>
    <dbReference type="NCBI Taxonomy" id="6526"/>
    <lineage>
        <taxon>Eukaryota</taxon>
        <taxon>Metazoa</taxon>
        <taxon>Spiralia</taxon>
        <taxon>Lophotrochozoa</taxon>
        <taxon>Mollusca</taxon>
        <taxon>Gastropoda</taxon>
        <taxon>Heterobranchia</taxon>
        <taxon>Euthyneura</taxon>
        <taxon>Panpulmonata</taxon>
        <taxon>Hygrophila</taxon>
        <taxon>Lymnaeoidea</taxon>
        <taxon>Planorbidae</taxon>
        <taxon>Biomphalaria</taxon>
    </lineage>
</organism>
<dbReference type="Pfam" id="PF02195">
    <property type="entry name" value="ParB_N"/>
    <property type="match status" value="1"/>
</dbReference>
<dbReference type="SMART" id="SM00470">
    <property type="entry name" value="ParB"/>
    <property type="match status" value="1"/>
</dbReference>
<keyword evidence="6" id="KW-0049">Antioxidant</keyword>
<keyword evidence="7" id="KW-0560">Oxidoreductase</keyword>
<keyword evidence="4" id="KW-0547">Nucleotide-binding</keyword>
<dbReference type="GO" id="GO:0032542">
    <property type="term" value="F:sulfiredoxin activity"/>
    <property type="evidence" value="ECO:0007669"/>
    <property type="project" value="UniProtKB-EC"/>
</dbReference>
<evidence type="ECO:0000259" key="10">
    <source>
        <dbReference type="SMART" id="SM00470"/>
    </source>
</evidence>
<name>A0A9W3BAE0_BIOGL</name>
<evidence type="ECO:0000256" key="1">
    <source>
        <dbReference type="ARBA" id="ARBA00009609"/>
    </source>
</evidence>
<gene>
    <name evidence="12" type="primary">LOC129928079</name>
</gene>
<evidence type="ECO:0000313" key="11">
    <source>
        <dbReference type="Proteomes" id="UP001165740"/>
    </source>
</evidence>
<protein>
    <recommendedName>
        <fullName evidence="2">sulfiredoxin</fullName>
        <ecNumber evidence="2">1.8.98.2</ecNumber>
    </recommendedName>
</protein>
<feature type="domain" description="ParB-like N-terminal" evidence="10">
    <location>
        <begin position="163"/>
        <end position="257"/>
    </location>
</feature>
<dbReference type="FunFam" id="3.90.1530.10:FF:000001">
    <property type="entry name" value="Sulfiredoxin"/>
    <property type="match status" value="1"/>
</dbReference>
<comment type="similarity">
    <text evidence="1">Belongs to the sulfiredoxin family.</text>
</comment>
<dbReference type="SUPFAM" id="SSF110849">
    <property type="entry name" value="ParB/Sulfiredoxin"/>
    <property type="match status" value="1"/>
</dbReference>
<keyword evidence="3" id="KW-0488">Methylation</keyword>
<evidence type="ECO:0000256" key="9">
    <source>
        <dbReference type="ARBA" id="ARBA00047514"/>
    </source>
</evidence>